<gene>
    <name evidence="1" type="ORF">HaLaN_11446</name>
</gene>
<dbReference type="EMBL" id="BLLF01000825">
    <property type="protein sequence ID" value="GFH15251.1"/>
    <property type="molecule type" value="Genomic_DNA"/>
</dbReference>
<evidence type="ECO:0000313" key="2">
    <source>
        <dbReference type="Proteomes" id="UP000485058"/>
    </source>
</evidence>
<reference evidence="1 2" key="1">
    <citation type="submission" date="2020-02" db="EMBL/GenBank/DDBJ databases">
        <title>Draft genome sequence of Haematococcus lacustris strain NIES-144.</title>
        <authorList>
            <person name="Morimoto D."/>
            <person name="Nakagawa S."/>
            <person name="Yoshida T."/>
            <person name="Sawayama S."/>
        </authorList>
    </citation>
    <scope>NUCLEOTIDE SEQUENCE [LARGE SCALE GENOMIC DNA]</scope>
    <source>
        <strain evidence="1 2">NIES-144</strain>
    </source>
</reference>
<organism evidence="1 2">
    <name type="scientific">Haematococcus lacustris</name>
    <name type="common">Green alga</name>
    <name type="synonym">Haematococcus pluvialis</name>
    <dbReference type="NCBI Taxonomy" id="44745"/>
    <lineage>
        <taxon>Eukaryota</taxon>
        <taxon>Viridiplantae</taxon>
        <taxon>Chlorophyta</taxon>
        <taxon>core chlorophytes</taxon>
        <taxon>Chlorophyceae</taxon>
        <taxon>CS clade</taxon>
        <taxon>Chlamydomonadales</taxon>
        <taxon>Haematococcaceae</taxon>
        <taxon>Haematococcus</taxon>
    </lineage>
</organism>
<keyword evidence="2" id="KW-1185">Reference proteome</keyword>
<dbReference type="AlphaFoldDB" id="A0A699YZU4"/>
<accession>A0A699YZU4</accession>
<dbReference type="Proteomes" id="UP000485058">
    <property type="component" value="Unassembled WGS sequence"/>
</dbReference>
<evidence type="ECO:0000313" key="1">
    <source>
        <dbReference type="EMBL" id="GFH15251.1"/>
    </source>
</evidence>
<comment type="caution">
    <text evidence="1">The sequence shown here is derived from an EMBL/GenBank/DDBJ whole genome shotgun (WGS) entry which is preliminary data.</text>
</comment>
<protein>
    <submittedName>
        <fullName evidence="1">Uncharacterized protein</fullName>
    </submittedName>
</protein>
<name>A0A699YZU4_HAELA</name>
<sequence>MGWHAACDPPGVVQQLRAINKVDASLALRGEHHASLAALASVSHRILTISMSHALHTGCSTSSCAKGGARAYHEERVPNRESGHLTSDVDRLMTDHATSALLRVLGHVRVACEAATGGLHLTASHSAAVGELKKEIGAERKTSVDNVAALVKVH</sequence>
<proteinExistence type="predicted"/>